<feature type="signal peptide" evidence="1">
    <location>
        <begin position="1"/>
        <end position="19"/>
    </location>
</feature>
<feature type="domain" description="PcRGLX/YetA-like central beta-sandwich" evidence="4">
    <location>
        <begin position="329"/>
        <end position="680"/>
    </location>
</feature>
<evidence type="ECO:0000256" key="1">
    <source>
        <dbReference type="SAM" id="SignalP"/>
    </source>
</evidence>
<dbReference type="Pfam" id="PF19763">
    <property type="entry name" value="DUF6250"/>
    <property type="match status" value="1"/>
</dbReference>
<dbReference type="Gene3D" id="2.60.120.200">
    <property type="match status" value="1"/>
</dbReference>
<feature type="domain" description="PcRGLX/YetA-like C-terminal alpha/alpha toroid" evidence="5">
    <location>
        <begin position="687"/>
        <end position="1084"/>
    </location>
</feature>
<dbReference type="PANTHER" id="PTHR40081:SF1">
    <property type="entry name" value="TAT PATHWAY SIGNAL SEQUENCE DOMAIN PROTEIN"/>
    <property type="match status" value="1"/>
</dbReference>
<evidence type="ECO:0000313" key="7">
    <source>
        <dbReference type="Proteomes" id="UP000260862"/>
    </source>
</evidence>
<dbReference type="InterPro" id="IPR048331">
    <property type="entry name" value="PcRGLX/YetA_3rd"/>
</dbReference>
<dbReference type="PANTHER" id="PTHR40081">
    <property type="entry name" value="CONCANAVALIN A-LIKE LECTIN/GLUCANASE"/>
    <property type="match status" value="1"/>
</dbReference>
<evidence type="ECO:0000259" key="2">
    <source>
        <dbReference type="Pfam" id="PF19501"/>
    </source>
</evidence>
<evidence type="ECO:0000259" key="4">
    <source>
        <dbReference type="Pfam" id="PF21345"/>
    </source>
</evidence>
<reference evidence="6 7" key="1">
    <citation type="submission" date="2018-08" db="EMBL/GenBank/DDBJ databases">
        <title>A genome reference for cultivated species of the human gut microbiota.</title>
        <authorList>
            <person name="Zou Y."/>
            <person name="Xue W."/>
            <person name="Luo G."/>
        </authorList>
    </citation>
    <scope>NUCLEOTIDE SEQUENCE [LARGE SCALE GENOMIC DNA]</scope>
    <source>
        <strain evidence="6 7">TF10-3AC</strain>
    </source>
</reference>
<evidence type="ECO:0000313" key="6">
    <source>
        <dbReference type="EMBL" id="RGK58375.1"/>
    </source>
</evidence>
<feature type="domain" description="PcRGLX/YetA-like N-terminal RIFT barrel" evidence="2">
    <location>
        <begin position="238"/>
        <end position="308"/>
    </location>
</feature>
<dbReference type="InterPro" id="IPR048329">
    <property type="entry name" value="PcRGLX_1st"/>
</dbReference>
<dbReference type="Pfam" id="PF19501">
    <property type="entry name" value="PcRGLX_1st"/>
    <property type="match status" value="1"/>
</dbReference>
<dbReference type="Pfam" id="PF21346">
    <property type="entry name" value="PcRGLX_3rd"/>
    <property type="match status" value="1"/>
</dbReference>
<evidence type="ECO:0008006" key="8">
    <source>
        <dbReference type="Google" id="ProtNLM"/>
    </source>
</evidence>
<dbReference type="InterPro" id="IPR046217">
    <property type="entry name" value="DUF6250"/>
</dbReference>
<organism evidence="6 7">
    <name type="scientific">Phocaeicola plebeius</name>
    <dbReference type="NCBI Taxonomy" id="310297"/>
    <lineage>
        <taxon>Bacteria</taxon>
        <taxon>Pseudomonadati</taxon>
        <taxon>Bacteroidota</taxon>
        <taxon>Bacteroidia</taxon>
        <taxon>Bacteroidales</taxon>
        <taxon>Bacteroidaceae</taxon>
        <taxon>Phocaeicola</taxon>
    </lineage>
</organism>
<accession>A0A3E4N8S2</accession>
<evidence type="ECO:0000259" key="3">
    <source>
        <dbReference type="Pfam" id="PF19763"/>
    </source>
</evidence>
<keyword evidence="7" id="KW-1185">Reference proteome</keyword>
<dbReference type="Proteomes" id="UP000260862">
    <property type="component" value="Unassembled WGS sequence"/>
</dbReference>
<dbReference type="InterPro" id="IPR045793">
    <property type="entry name" value="PcRGLX/YetA-like"/>
</dbReference>
<dbReference type="RefSeq" id="WP_117669959.1">
    <property type="nucleotide sequence ID" value="NZ_CABOGR010000001.1"/>
</dbReference>
<sequence>MKKLWLIGLLICSPFTMNAQSGTTSGLDKSHFSKYWKVESESPDYKVSFSGDTCEILSPKGLTLWRKEKMSGNVTIEYDACVAVEGKPGDRLSDLNCFWMASDPKASDIWKRMNWRNGVFVNCYSLQLYYLGYGGNYNSTTRFRRYDGNEAAVTDEKVRPAILKEYKDQDNLLTANKWYHIKIQNTDNRVRYYIDGKLLVDFYDPSPLTSGWFGFRTTLSRTRITNFKYSIEKEKATEAPLHWIGKVPEQARPISFGVPFKQGKVKSGTPLCVQTENGELVEADTWTTAYWPDGSVKWAGMAAVIPGNTRSVKIIPSSKKKKTTHTEEIHVTESEDQLTIATGKITAFIPKSGTCILDSLLYGNVKVGGKADLIASTQDSPSREDATEIHYQSFNSHIKKAVIEQQGKIRTTIKLEGVQQGKDGREWLPFTLRMYFYAGNEQIKVVHSFIYDGDQNKDFIRSLGVRFQVPMREDLYNRHVAFACADGGVWSEPVKPLVGRRILTLDKDQSWQKQQMEGKRIPEYQRFDAKNRSLIDNWAAWDNFRLSQLTDNSFSIRKRATEDSPWIGTFTGTQAGGYAFAGDVSGGMGVALQDFWQAYPSTLEVQHARSQEASLIVWLWSPESEAMDLRHYDKVAHDLIASYEDVQEGMSTPYGIARTHTLTVVPQAAYPGKAGIAETAQILSEAASLMCTPEYLHACRAFGIWSLPDRSNPQRSKVEDRLNAYIDLYQNAIAQHKWYGFWNYGDLMHAYDPIRHSWRYDVGGYAWDNTELASNMWLWYNFLRTGRQDIWKMAEAITRHTAEVDVYHIGPNAGLGSRHNVSHWGCGAKEARISQAAWNRFYYYLTTDERAGDLMKEVTDADQKLYTLDPMRLAEPKSQFPCSAPARLRIGPDWLAYAGNWMTEWERTQNTKYRDKIITGMKSIAALKNGLFTGNMALGYDPATGVISYEGDPNRQNTNHLMTIMGGFEIMNEMQEMIQVPEFNKVWLEHARDYKQKSLEITRNRFRVCRLMAYAASHLYDPKTAAEAWKDLWSKLEHTPAPEFKIEKVLPPEVPAAMDECKTISTNDAALWSLDAIYMQEVIPQ</sequence>
<gene>
    <name evidence="6" type="ORF">DXD04_00250</name>
</gene>
<keyword evidence="1" id="KW-0732">Signal</keyword>
<feature type="domain" description="DUF6250" evidence="3">
    <location>
        <begin position="56"/>
        <end position="227"/>
    </location>
</feature>
<dbReference type="Pfam" id="PF21345">
    <property type="entry name" value="PcRGLX_2nd"/>
    <property type="match status" value="1"/>
</dbReference>
<evidence type="ECO:0000259" key="5">
    <source>
        <dbReference type="Pfam" id="PF21346"/>
    </source>
</evidence>
<feature type="chain" id="PRO_5017680881" description="Tat pathway signal sequence domain protein" evidence="1">
    <location>
        <begin position="20"/>
        <end position="1085"/>
    </location>
</feature>
<dbReference type="EMBL" id="QSQT01000001">
    <property type="protein sequence ID" value="RGK58375.1"/>
    <property type="molecule type" value="Genomic_DNA"/>
</dbReference>
<dbReference type="InterPro" id="IPR048330">
    <property type="entry name" value="PcRGLX/YetA_2nd"/>
</dbReference>
<name>A0A3E4N8S2_9BACT</name>
<protein>
    <recommendedName>
        <fullName evidence="8">Tat pathway signal sequence domain protein</fullName>
    </recommendedName>
</protein>
<comment type="caution">
    <text evidence="6">The sequence shown here is derived from an EMBL/GenBank/DDBJ whole genome shotgun (WGS) entry which is preliminary data.</text>
</comment>
<proteinExistence type="predicted"/>
<dbReference type="AlphaFoldDB" id="A0A3E4N8S2"/>